<dbReference type="STRING" id="92696.A0A4V2MWW6"/>
<dbReference type="OrthoDB" id="3164835at2759"/>
<dbReference type="AlphaFoldDB" id="A0A4V2MWW6"/>
<dbReference type="SUPFAM" id="SSF54695">
    <property type="entry name" value="POZ domain"/>
    <property type="match status" value="1"/>
</dbReference>
<accession>A0A4V2MWW6</accession>
<feature type="domain" description="BTB" evidence="1">
    <location>
        <begin position="24"/>
        <end position="90"/>
    </location>
</feature>
<dbReference type="Proteomes" id="UP000292702">
    <property type="component" value="Unassembled WGS sequence"/>
</dbReference>
<dbReference type="EMBL" id="RWJN01000084">
    <property type="protein sequence ID" value="TCD67827.1"/>
    <property type="molecule type" value="Genomic_DNA"/>
</dbReference>
<name>A0A4V2MWW6_9APHY</name>
<dbReference type="PROSITE" id="PS50097">
    <property type="entry name" value="BTB"/>
    <property type="match status" value="1"/>
</dbReference>
<gene>
    <name evidence="2" type="ORF">EIP91_011889</name>
</gene>
<dbReference type="Gene3D" id="3.30.710.10">
    <property type="entry name" value="Potassium Channel Kv1.1, Chain A"/>
    <property type="match status" value="1"/>
</dbReference>
<organism evidence="2 3">
    <name type="scientific">Steccherinum ochraceum</name>
    <dbReference type="NCBI Taxonomy" id="92696"/>
    <lineage>
        <taxon>Eukaryota</taxon>
        <taxon>Fungi</taxon>
        <taxon>Dikarya</taxon>
        <taxon>Basidiomycota</taxon>
        <taxon>Agaricomycotina</taxon>
        <taxon>Agaricomycetes</taxon>
        <taxon>Polyporales</taxon>
        <taxon>Steccherinaceae</taxon>
        <taxon>Steccherinum</taxon>
    </lineage>
</organism>
<comment type="caution">
    <text evidence="2">The sequence shown here is derived from an EMBL/GenBank/DDBJ whole genome shotgun (WGS) entry which is preliminary data.</text>
</comment>
<evidence type="ECO:0000259" key="1">
    <source>
        <dbReference type="PROSITE" id="PS50097"/>
    </source>
</evidence>
<reference evidence="2 3" key="1">
    <citation type="submission" date="2018-11" db="EMBL/GenBank/DDBJ databases">
        <title>Genome assembly of Steccherinum ochraceum LE-BIN_3174, the white-rot fungus of the Steccherinaceae family (The Residual Polyporoid clade, Polyporales, Basidiomycota).</title>
        <authorList>
            <person name="Fedorova T.V."/>
            <person name="Glazunova O.A."/>
            <person name="Landesman E.O."/>
            <person name="Moiseenko K.V."/>
            <person name="Psurtseva N.V."/>
            <person name="Savinova O.S."/>
            <person name="Shakhova N.V."/>
            <person name="Tyazhelova T.V."/>
            <person name="Vasina D.V."/>
        </authorList>
    </citation>
    <scope>NUCLEOTIDE SEQUENCE [LARGE SCALE GENOMIC DNA]</scope>
    <source>
        <strain evidence="2 3">LE-BIN_3174</strain>
    </source>
</reference>
<dbReference type="InterPro" id="IPR011333">
    <property type="entry name" value="SKP1/BTB/POZ_sf"/>
</dbReference>
<dbReference type="InterPro" id="IPR000210">
    <property type="entry name" value="BTB/POZ_dom"/>
</dbReference>
<evidence type="ECO:0000313" key="3">
    <source>
        <dbReference type="Proteomes" id="UP000292702"/>
    </source>
</evidence>
<protein>
    <recommendedName>
        <fullName evidence="1">BTB domain-containing protein</fullName>
    </recommendedName>
</protein>
<proteinExistence type="predicted"/>
<dbReference type="SMART" id="SM00225">
    <property type="entry name" value="BTB"/>
    <property type="match status" value="1"/>
</dbReference>
<sequence>MSIETNTSANTPSVAGAPFDNREADVIIRTSNNVDFYVFKRILSEASPVFYTTFTLPQAPHAQNASTSYPQVVDVAEDDATWDTLLRVCYPTPNPVFDLNTAKEVLEAGKKYDMEVVVWYCRDGINRVVSEDPLLCFNLAYCSGFEAEARAAAKASLHQSLQDLLHTSSRRGHYATSGPALTVLLLYHSKSQDAALNAINAWSTHRSSPAINGMDFVWYTNPWAHEFMASVAASYQNTPVGGSRLIETSADMMDAFLCNGGKSCSRCIAYIRCHIPTFLEALREAVYQKQSEVAVDLSAMPRFR</sequence>
<keyword evidence="3" id="KW-1185">Reference proteome</keyword>
<dbReference type="Pfam" id="PF00651">
    <property type="entry name" value="BTB"/>
    <property type="match status" value="1"/>
</dbReference>
<evidence type="ECO:0000313" key="2">
    <source>
        <dbReference type="EMBL" id="TCD67827.1"/>
    </source>
</evidence>